<dbReference type="SUPFAM" id="SSF49373">
    <property type="entry name" value="Invasin/intimin cell-adhesion fragments"/>
    <property type="match status" value="1"/>
</dbReference>
<dbReference type="InterPro" id="IPR043504">
    <property type="entry name" value="Peptidase_S1_PA_chymotrypsin"/>
</dbReference>
<dbReference type="Gene3D" id="2.40.10.10">
    <property type="entry name" value="Trypsin-like serine proteases"/>
    <property type="match status" value="2"/>
</dbReference>
<protein>
    <submittedName>
        <fullName evidence="1">Carboxypeptidase regulatory-like domain-containing protein</fullName>
    </submittedName>
</protein>
<gene>
    <name evidence="1" type="ORF">SAMN02745220_02865</name>
</gene>
<dbReference type="OrthoDB" id="9787411at2"/>
<keyword evidence="1" id="KW-0121">Carboxypeptidase</keyword>
<keyword evidence="1" id="KW-0645">Protease</keyword>
<evidence type="ECO:0000313" key="1">
    <source>
        <dbReference type="EMBL" id="SHO49500.1"/>
    </source>
</evidence>
<dbReference type="Pfam" id="PF13620">
    <property type="entry name" value="CarboxypepD_reg"/>
    <property type="match status" value="1"/>
</dbReference>
<dbReference type="GO" id="GO:0030246">
    <property type="term" value="F:carbohydrate binding"/>
    <property type="evidence" value="ECO:0007669"/>
    <property type="project" value="InterPro"/>
</dbReference>
<accession>A0A1M7YA53</accession>
<evidence type="ECO:0000313" key="2">
    <source>
        <dbReference type="Proteomes" id="UP000184603"/>
    </source>
</evidence>
<reference evidence="1 2" key="1">
    <citation type="submission" date="2016-12" db="EMBL/GenBank/DDBJ databases">
        <authorList>
            <person name="Song W.-J."/>
            <person name="Kurnit D.M."/>
        </authorList>
    </citation>
    <scope>NUCLEOTIDE SEQUENCE [LARGE SCALE GENOMIC DNA]</scope>
    <source>
        <strain evidence="1 2">DSM 18488</strain>
    </source>
</reference>
<dbReference type="RefSeq" id="WP_159441303.1">
    <property type="nucleotide sequence ID" value="NZ_FRFE01000014.1"/>
</dbReference>
<dbReference type="Proteomes" id="UP000184603">
    <property type="component" value="Unassembled WGS sequence"/>
</dbReference>
<proteinExistence type="predicted"/>
<dbReference type="InterPro" id="IPR008964">
    <property type="entry name" value="Invasin/intimin_cell_adhesion"/>
</dbReference>
<dbReference type="GO" id="GO:0004180">
    <property type="term" value="F:carboxypeptidase activity"/>
    <property type="evidence" value="ECO:0007669"/>
    <property type="project" value="UniProtKB-KW"/>
</dbReference>
<dbReference type="InterPro" id="IPR013784">
    <property type="entry name" value="Carb-bd-like_fold"/>
</dbReference>
<organism evidence="1 2">
    <name type="scientific">Desulfopila aestuarii DSM 18488</name>
    <dbReference type="NCBI Taxonomy" id="1121416"/>
    <lineage>
        <taxon>Bacteria</taxon>
        <taxon>Pseudomonadati</taxon>
        <taxon>Thermodesulfobacteriota</taxon>
        <taxon>Desulfobulbia</taxon>
        <taxon>Desulfobulbales</taxon>
        <taxon>Desulfocapsaceae</taxon>
        <taxon>Desulfopila</taxon>
    </lineage>
</organism>
<dbReference type="Gene3D" id="2.60.40.1120">
    <property type="entry name" value="Carboxypeptidase-like, regulatory domain"/>
    <property type="match status" value="1"/>
</dbReference>
<dbReference type="Gene3D" id="2.60.40.10">
    <property type="entry name" value="Immunoglobulins"/>
    <property type="match status" value="1"/>
</dbReference>
<dbReference type="InterPro" id="IPR013783">
    <property type="entry name" value="Ig-like_fold"/>
</dbReference>
<sequence>MKNDVKIFRWVLSIAFFFVLACGQTVLWADSGLLHQETQTRPIELGTSGGNVNDRSSIYCCSGTLGALVEDGNGIRYILSNNHVLARNNQAAIGEEINQPGMIDQQCGQSGIVAQLSDFVPILYSKGRTVKLNEVDAAIAQIRDGFIDPTGSIIDIGPISDNTVSAYVGQLVQKSGRTTGHTSGSISAVDVTVDIGYSKDCGSAANNIARFVNQLRITPGTFSAGGDSGALIVESGTVDPQNGLPRAVGLLFAGSSSSTIASPIAPVLAQLGVTMVGGGSTLIPLGSISGQIIDNQGNALSGASVDADTGQSTSTGVGGNYILDNVPAGDRTVTASATGFQASPQGVVVTEGNQSTADFALTPVTLATSSLVPCVTYASTGGKDNDRHLLITLGVEDELGNPVPGAQADISVTLDGSFYADGTGAITDSQGLVSYNAKNASNGKYATTVTAVIKDGLSFSGIFPVNAWTKGIDPNPDSFCLDGTSPQSDNATRQKALQSLDTVREIKSRHSNELLSIPGIIGHGISRSADGRPVIEIYLENENAETRARIPSNLENVPVRVLVTGPFTAF</sequence>
<name>A0A1M7YA53_9BACT</name>
<dbReference type="InterPro" id="IPR009003">
    <property type="entry name" value="Peptidase_S1_PA"/>
</dbReference>
<dbReference type="EMBL" id="FRFE01000014">
    <property type="protein sequence ID" value="SHO49500.1"/>
    <property type="molecule type" value="Genomic_DNA"/>
</dbReference>
<dbReference type="PROSITE" id="PS51257">
    <property type="entry name" value="PROKAR_LIPOPROTEIN"/>
    <property type="match status" value="1"/>
</dbReference>
<dbReference type="SUPFAM" id="SSF50494">
    <property type="entry name" value="Trypsin-like serine proteases"/>
    <property type="match status" value="1"/>
</dbReference>
<dbReference type="AlphaFoldDB" id="A0A1M7YA53"/>
<keyword evidence="1" id="KW-0378">Hydrolase</keyword>
<keyword evidence="2" id="KW-1185">Reference proteome</keyword>
<dbReference type="SUPFAM" id="SSF49452">
    <property type="entry name" value="Starch-binding domain-like"/>
    <property type="match status" value="1"/>
</dbReference>
<dbReference type="STRING" id="1121416.SAMN02745220_02865"/>